<dbReference type="InterPro" id="IPR015590">
    <property type="entry name" value="Aldehyde_DH_dom"/>
</dbReference>
<dbReference type="CDD" id="cd07106">
    <property type="entry name" value="ALDH_AldA-AAD23400"/>
    <property type="match status" value="1"/>
</dbReference>
<dbReference type="InterPro" id="IPR044086">
    <property type="entry name" value="LUC3-like"/>
</dbReference>
<dbReference type="PROSITE" id="PS00687">
    <property type="entry name" value="ALDEHYDE_DEHYDR_GLU"/>
    <property type="match status" value="1"/>
</dbReference>
<dbReference type="InterPro" id="IPR016163">
    <property type="entry name" value="Ald_DH_C"/>
</dbReference>
<dbReference type="InterPro" id="IPR029510">
    <property type="entry name" value="Ald_DH_CS_GLU"/>
</dbReference>
<evidence type="ECO:0000256" key="2">
    <source>
        <dbReference type="ARBA" id="ARBA00023002"/>
    </source>
</evidence>
<evidence type="ECO:0000256" key="4">
    <source>
        <dbReference type="RuleBase" id="RU003345"/>
    </source>
</evidence>
<accession>M4Z9M2</accession>
<dbReference type="AlphaFoldDB" id="M4Z9M2"/>
<dbReference type="eggNOG" id="COG1012">
    <property type="taxonomic scope" value="Bacteria"/>
</dbReference>
<dbReference type="PATRIC" id="fig|1245469.3.peg.4248"/>
<dbReference type="Proteomes" id="UP000011841">
    <property type="component" value="Chromosome"/>
</dbReference>
<feature type="active site" evidence="3">
    <location>
        <position position="241"/>
    </location>
</feature>
<evidence type="ECO:0000259" key="5">
    <source>
        <dbReference type="Pfam" id="PF00171"/>
    </source>
</evidence>
<dbReference type="FunFam" id="3.40.309.10:FF:000009">
    <property type="entry name" value="Aldehyde dehydrogenase A"/>
    <property type="match status" value="1"/>
</dbReference>
<dbReference type="EMBL" id="AP012603">
    <property type="protein sequence ID" value="BAM90137.1"/>
    <property type="molecule type" value="Genomic_DNA"/>
</dbReference>
<dbReference type="InterPro" id="IPR016160">
    <property type="entry name" value="Ald_DH_CS_CYS"/>
</dbReference>
<dbReference type="Gene3D" id="3.40.309.10">
    <property type="entry name" value="Aldehyde Dehydrogenase, Chain A, domain 2"/>
    <property type="match status" value="1"/>
</dbReference>
<dbReference type="PANTHER" id="PTHR11699">
    <property type="entry name" value="ALDEHYDE DEHYDROGENASE-RELATED"/>
    <property type="match status" value="1"/>
</dbReference>
<gene>
    <name evidence="6" type="ORF">S58_41510</name>
</gene>
<dbReference type="InterPro" id="IPR016161">
    <property type="entry name" value="Ald_DH/histidinol_DH"/>
</dbReference>
<evidence type="ECO:0000313" key="6">
    <source>
        <dbReference type="EMBL" id="BAM90137.1"/>
    </source>
</evidence>
<dbReference type="GeneID" id="301817951"/>
<dbReference type="STRING" id="1245469.S58_41510"/>
<feature type="domain" description="Aldehyde dehydrogenase" evidence="5">
    <location>
        <begin position="17"/>
        <end position="462"/>
    </location>
</feature>
<dbReference type="RefSeq" id="WP_015667245.1">
    <property type="nucleotide sequence ID" value="NC_020453.1"/>
</dbReference>
<comment type="similarity">
    <text evidence="1 4">Belongs to the aldehyde dehydrogenase family.</text>
</comment>
<dbReference type="HOGENOM" id="CLU_005391_0_0_5"/>
<keyword evidence="7" id="KW-1185">Reference proteome</keyword>
<keyword evidence="2 4" id="KW-0560">Oxidoreductase</keyword>
<evidence type="ECO:0000256" key="1">
    <source>
        <dbReference type="ARBA" id="ARBA00009986"/>
    </source>
</evidence>
<evidence type="ECO:0000256" key="3">
    <source>
        <dbReference type="PROSITE-ProRule" id="PRU10007"/>
    </source>
</evidence>
<dbReference type="PROSITE" id="PS00070">
    <property type="entry name" value="ALDEHYDE_DEHYDR_CYS"/>
    <property type="match status" value="1"/>
</dbReference>
<dbReference type="SUPFAM" id="SSF53720">
    <property type="entry name" value="ALDH-like"/>
    <property type="match status" value="1"/>
</dbReference>
<reference evidence="6 7" key="1">
    <citation type="journal article" date="2013" name="Appl. Environ. Microbiol.">
        <title>Genome analysis suggests that the soil oligotrophic bacterium Agromonas oligotrophica (Bradyrhizobium oligotrophicum) is a nitrogen-fixing symbiont of Aeschynomene indica.</title>
        <authorList>
            <person name="Okubo T."/>
            <person name="Fukushima S."/>
            <person name="Itakura M."/>
            <person name="Oshima K."/>
            <person name="Longtonglang A."/>
            <person name="Teaumroong N."/>
            <person name="Mitsui H."/>
            <person name="Hattori M."/>
            <person name="Hattori R."/>
            <person name="Hattori T."/>
            <person name="Minamisawa K."/>
        </authorList>
    </citation>
    <scope>NUCLEOTIDE SEQUENCE [LARGE SCALE GENOMIC DNA]</scope>
    <source>
        <strain evidence="6 7">S58</strain>
    </source>
</reference>
<dbReference type="Gene3D" id="3.40.605.10">
    <property type="entry name" value="Aldehyde Dehydrogenase, Chain A, domain 1"/>
    <property type="match status" value="1"/>
</dbReference>
<sequence length="470" mass="50362">MSDYHLLIGGTLVPGDTTMPVLNPATEEVLAQCPRASKEQLDQAVAAAKAAFPTWAATPIEERRRLIGKMADMIEANSGELARILTSEQGKPLADATGEVLGMAAFFRYLASLELPMRVIESSGDRQVEAYRRPLGVVGAIIPWNYPLLILGFKLPPALLAGNTLVVKPAPTTPLSTLKFAELVKDVLPTGVLNVVTDANDLGDAMTRHPDIRKISFTGSTVTGQKVMASAAQTLKRITLELGGNDAGIVLDDVDPKKVAPGIFEGAFQNSGQVCLAIKRLYVHESVYDDICNELVAIAKNTVVDDGSKQGTKLGPLQNKMQYEKVKTFLDDAHKNGKVIAGGAAMDRPGYFIEPTIVRDIKEGSRLVDEEQFGPVLPVIKYSNPDDVIRRANGTSYGLGASVWSSDPKRAHDIATQIDAGTVWINKHLDMAPHIPFGGAKQSGIGTEFAEEGLAEFTQLQIINGPGATA</sequence>
<dbReference type="KEGG" id="aol:S58_41510"/>
<name>M4Z9M2_9BRAD</name>
<organism evidence="6 7">
    <name type="scientific">Bradyrhizobium oligotrophicum S58</name>
    <dbReference type="NCBI Taxonomy" id="1245469"/>
    <lineage>
        <taxon>Bacteria</taxon>
        <taxon>Pseudomonadati</taxon>
        <taxon>Pseudomonadota</taxon>
        <taxon>Alphaproteobacteria</taxon>
        <taxon>Hyphomicrobiales</taxon>
        <taxon>Nitrobacteraceae</taxon>
        <taxon>Bradyrhizobium</taxon>
    </lineage>
</organism>
<dbReference type="GO" id="GO:0016620">
    <property type="term" value="F:oxidoreductase activity, acting on the aldehyde or oxo group of donors, NAD or NADP as acceptor"/>
    <property type="evidence" value="ECO:0007669"/>
    <property type="project" value="InterPro"/>
</dbReference>
<dbReference type="Pfam" id="PF00171">
    <property type="entry name" value="Aldedh"/>
    <property type="match status" value="1"/>
</dbReference>
<dbReference type="FunFam" id="3.40.605.10:FF:000007">
    <property type="entry name" value="NAD/NADP-dependent betaine aldehyde dehydrogenase"/>
    <property type="match status" value="1"/>
</dbReference>
<protein>
    <submittedName>
        <fullName evidence="6">Putative aldehyde dehydrogenase family protein</fullName>
    </submittedName>
</protein>
<dbReference type="OrthoDB" id="8175464at2"/>
<evidence type="ECO:0000313" key="7">
    <source>
        <dbReference type="Proteomes" id="UP000011841"/>
    </source>
</evidence>
<dbReference type="InterPro" id="IPR016162">
    <property type="entry name" value="Ald_DH_N"/>
</dbReference>
<proteinExistence type="inferred from homology"/>